<dbReference type="InterPro" id="IPR046175">
    <property type="entry name" value="DUF6177"/>
</dbReference>
<sequence length="323" mass="33566">MAGGADVLTGRAMVVLADRPVVPMSPHLVEAARECALSERRLQIVTPVGSRVTSALRTHMIEGRAEWIVRADGGYYAGLSGRPSHWDGQAFVPVPDAMDYARPYKLKSSASQGLQVTLVLRAKHPANGPLGGPVEHLMRLFTSEAPAGWGRAEPVEHLWDPTSLGVFVRGDASSPITVVGGGERAAIAVLDFSSTDDGGGGGAGGGGGRSELTTLTIGYGPGEVPPLAQLPNMVGTVGGVHPLQSVLVHVCAGRADLTVEPRWAGAPGVVGMALNGARTGPAEIPGSQVGPQHSPMTWFALGDGRAPEGWQRYQQLLTHLRAA</sequence>
<protein>
    <submittedName>
        <fullName evidence="1">Uncharacterized protein</fullName>
    </submittedName>
</protein>
<dbReference type="EMBL" id="JAGEOJ010000003">
    <property type="protein sequence ID" value="MBO2447259.1"/>
    <property type="molecule type" value="Genomic_DNA"/>
</dbReference>
<evidence type="ECO:0000313" key="2">
    <source>
        <dbReference type="Proteomes" id="UP000669179"/>
    </source>
</evidence>
<name>A0A939PDI3_9ACTN</name>
<proteinExistence type="predicted"/>
<keyword evidence="2" id="KW-1185">Reference proteome</keyword>
<organism evidence="1 2">
    <name type="scientific">Actinomadura barringtoniae</name>
    <dbReference type="NCBI Taxonomy" id="1427535"/>
    <lineage>
        <taxon>Bacteria</taxon>
        <taxon>Bacillati</taxon>
        <taxon>Actinomycetota</taxon>
        <taxon>Actinomycetes</taxon>
        <taxon>Streptosporangiales</taxon>
        <taxon>Thermomonosporaceae</taxon>
        <taxon>Actinomadura</taxon>
    </lineage>
</organism>
<dbReference type="AlphaFoldDB" id="A0A939PDI3"/>
<reference evidence="1" key="1">
    <citation type="submission" date="2021-03" db="EMBL/GenBank/DDBJ databases">
        <authorList>
            <person name="Kanchanasin P."/>
            <person name="Saeng-In P."/>
            <person name="Phongsopitanun W."/>
            <person name="Yuki M."/>
            <person name="Kudo T."/>
            <person name="Ohkuma M."/>
            <person name="Tanasupawat S."/>
        </authorList>
    </citation>
    <scope>NUCLEOTIDE SEQUENCE</scope>
    <source>
        <strain evidence="1">GKU 128</strain>
    </source>
</reference>
<gene>
    <name evidence="1" type="ORF">J4573_09200</name>
</gene>
<accession>A0A939PDI3</accession>
<evidence type="ECO:0000313" key="1">
    <source>
        <dbReference type="EMBL" id="MBO2447259.1"/>
    </source>
</evidence>
<dbReference type="Proteomes" id="UP000669179">
    <property type="component" value="Unassembled WGS sequence"/>
</dbReference>
<comment type="caution">
    <text evidence="1">The sequence shown here is derived from an EMBL/GenBank/DDBJ whole genome shotgun (WGS) entry which is preliminary data.</text>
</comment>
<dbReference type="Pfam" id="PF19674">
    <property type="entry name" value="DUF6177"/>
    <property type="match status" value="1"/>
</dbReference>